<accession>A0A8S0RP98</accession>
<evidence type="ECO:0000313" key="2">
    <source>
        <dbReference type="Proteomes" id="UP000594638"/>
    </source>
</evidence>
<reference evidence="1 2" key="1">
    <citation type="submission" date="2019-12" db="EMBL/GenBank/DDBJ databases">
        <authorList>
            <person name="Alioto T."/>
            <person name="Alioto T."/>
            <person name="Gomez Garrido J."/>
        </authorList>
    </citation>
    <scope>NUCLEOTIDE SEQUENCE [LARGE SCALE GENOMIC DNA]</scope>
</reference>
<keyword evidence="2" id="KW-1185">Reference proteome</keyword>
<dbReference type="AlphaFoldDB" id="A0A8S0RP98"/>
<dbReference type="Proteomes" id="UP000594638">
    <property type="component" value="Unassembled WGS sequence"/>
</dbReference>
<name>A0A8S0RP98_OLEEU</name>
<gene>
    <name evidence="1" type="ORF">OLEA9_A117751</name>
</gene>
<dbReference type="EMBL" id="CACTIH010003662">
    <property type="protein sequence ID" value="CAA2981049.1"/>
    <property type="molecule type" value="Genomic_DNA"/>
</dbReference>
<proteinExistence type="predicted"/>
<sequence>MKGKVPVLEGVYQRDVGDNTGGDDPLTIGITDYLMMPKMKGVKKDHRGFDGGSYGTWDRRSNGPMTVGMVDDVIERVPEVIAKEKSMPNMMKDVIFMLDGF</sequence>
<comment type="caution">
    <text evidence="1">The sequence shown here is derived from an EMBL/GenBank/DDBJ whole genome shotgun (WGS) entry which is preliminary data.</text>
</comment>
<evidence type="ECO:0000313" key="1">
    <source>
        <dbReference type="EMBL" id="CAA2981049.1"/>
    </source>
</evidence>
<organism evidence="1 2">
    <name type="scientific">Olea europaea subsp. europaea</name>
    <dbReference type="NCBI Taxonomy" id="158383"/>
    <lineage>
        <taxon>Eukaryota</taxon>
        <taxon>Viridiplantae</taxon>
        <taxon>Streptophyta</taxon>
        <taxon>Embryophyta</taxon>
        <taxon>Tracheophyta</taxon>
        <taxon>Spermatophyta</taxon>
        <taxon>Magnoliopsida</taxon>
        <taxon>eudicotyledons</taxon>
        <taxon>Gunneridae</taxon>
        <taxon>Pentapetalae</taxon>
        <taxon>asterids</taxon>
        <taxon>lamiids</taxon>
        <taxon>Lamiales</taxon>
        <taxon>Oleaceae</taxon>
        <taxon>Oleeae</taxon>
        <taxon>Olea</taxon>
    </lineage>
</organism>
<protein>
    <submittedName>
        <fullName evidence="1">Uncharacterized protein</fullName>
    </submittedName>
</protein>
<dbReference type="Gramene" id="OE9A117751T1">
    <property type="protein sequence ID" value="OE9A117751C1"/>
    <property type="gene ID" value="OE9A117751"/>
</dbReference>